<dbReference type="SUPFAM" id="SSF56349">
    <property type="entry name" value="DNA breaking-rejoining enzymes"/>
    <property type="match status" value="1"/>
</dbReference>
<evidence type="ECO:0000256" key="1">
    <source>
        <dbReference type="ARBA" id="ARBA00008857"/>
    </source>
</evidence>
<comment type="similarity">
    <text evidence="1">Belongs to the 'phage' integrase family.</text>
</comment>
<dbReference type="CDD" id="cd01189">
    <property type="entry name" value="INT_ICEBs1_C_like"/>
    <property type="match status" value="1"/>
</dbReference>
<dbReference type="InterPro" id="IPR002104">
    <property type="entry name" value="Integrase_catalytic"/>
</dbReference>
<feature type="compositionally biased region" description="Basic and acidic residues" evidence="4">
    <location>
        <begin position="45"/>
        <end position="55"/>
    </location>
</feature>
<dbReference type="InterPro" id="IPR036625">
    <property type="entry name" value="E3-bd_dom_sf"/>
</dbReference>
<dbReference type="RefSeq" id="WP_286218732.1">
    <property type="nucleotide sequence ID" value="NZ_AP027729.1"/>
</dbReference>
<proteinExistence type="inferred from homology"/>
<reference evidence="7" key="1">
    <citation type="journal article" date="2019" name="Int. J. Syst. Evol. Microbiol.">
        <title>The Global Catalogue of Microorganisms (GCM) 10K type strain sequencing project: providing services to taxonomists for standard genome sequencing and annotation.</title>
        <authorList>
            <consortium name="The Broad Institute Genomics Platform"/>
            <consortium name="The Broad Institute Genome Sequencing Center for Infectious Disease"/>
            <person name="Wu L."/>
            <person name="Ma J."/>
        </authorList>
    </citation>
    <scope>NUCLEOTIDE SEQUENCE [LARGE SCALE GENOMIC DNA]</scope>
    <source>
        <strain evidence="7">NBRC 108565</strain>
    </source>
</reference>
<dbReference type="EMBL" id="AP027729">
    <property type="protein sequence ID" value="BDZ41621.1"/>
    <property type="molecule type" value="Genomic_DNA"/>
</dbReference>
<evidence type="ECO:0000256" key="3">
    <source>
        <dbReference type="ARBA" id="ARBA00023172"/>
    </source>
</evidence>
<feature type="domain" description="Tyr recombinase" evidence="5">
    <location>
        <begin position="258"/>
        <end position="446"/>
    </location>
</feature>
<dbReference type="Gene3D" id="1.10.443.10">
    <property type="entry name" value="Intergrase catalytic core"/>
    <property type="match status" value="1"/>
</dbReference>
<evidence type="ECO:0000313" key="6">
    <source>
        <dbReference type="EMBL" id="BDZ41621.1"/>
    </source>
</evidence>
<name>A0ABM8G0I8_9CELL</name>
<keyword evidence="3" id="KW-0233">DNA recombination</keyword>
<dbReference type="PROSITE" id="PS51898">
    <property type="entry name" value="TYR_RECOMBINASE"/>
    <property type="match status" value="1"/>
</dbReference>
<evidence type="ECO:0000256" key="4">
    <source>
        <dbReference type="SAM" id="MobiDB-lite"/>
    </source>
</evidence>
<dbReference type="InterPro" id="IPR058717">
    <property type="entry name" value="Phage_L5_Integrase_N"/>
</dbReference>
<dbReference type="InterPro" id="IPR010998">
    <property type="entry name" value="Integrase_recombinase_N"/>
</dbReference>
<dbReference type="InterPro" id="IPR011010">
    <property type="entry name" value="DNA_brk_join_enz"/>
</dbReference>
<dbReference type="PANTHER" id="PTHR30349">
    <property type="entry name" value="PHAGE INTEGRASE-RELATED"/>
    <property type="match status" value="1"/>
</dbReference>
<evidence type="ECO:0000256" key="2">
    <source>
        <dbReference type="ARBA" id="ARBA00023125"/>
    </source>
</evidence>
<dbReference type="InterPro" id="IPR013762">
    <property type="entry name" value="Integrase-like_cat_sf"/>
</dbReference>
<feature type="region of interest" description="Disordered" evidence="4">
    <location>
        <begin position="1"/>
        <end position="55"/>
    </location>
</feature>
<organism evidence="6 7">
    <name type="scientific">Paraoerskovia sediminicola</name>
    <dbReference type="NCBI Taxonomy" id="1138587"/>
    <lineage>
        <taxon>Bacteria</taxon>
        <taxon>Bacillati</taxon>
        <taxon>Actinomycetota</taxon>
        <taxon>Actinomycetes</taxon>
        <taxon>Micrococcales</taxon>
        <taxon>Cellulomonadaceae</taxon>
        <taxon>Paraoerskovia</taxon>
    </lineage>
</organism>
<protein>
    <recommendedName>
        <fullName evidence="5">Tyr recombinase domain-containing protein</fullName>
    </recommendedName>
</protein>
<dbReference type="Pfam" id="PF00589">
    <property type="entry name" value="Phage_integrase"/>
    <property type="match status" value="1"/>
</dbReference>
<dbReference type="PANTHER" id="PTHR30349:SF64">
    <property type="entry name" value="PROPHAGE INTEGRASE INTD-RELATED"/>
    <property type="match status" value="1"/>
</dbReference>
<dbReference type="InterPro" id="IPR050090">
    <property type="entry name" value="Tyrosine_recombinase_XerCD"/>
</dbReference>
<evidence type="ECO:0000313" key="7">
    <source>
        <dbReference type="Proteomes" id="UP001321475"/>
    </source>
</evidence>
<evidence type="ECO:0000259" key="5">
    <source>
        <dbReference type="PROSITE" id="PS51898"/>
    </source>
</evidence>
<keyword evidence="2" id="KW-0238">DNA-binding</keyword>
<sequence>MNTTTRATSAPRAATTPSRHARRGYGQVRQERSGRWRALYTGPDGTRRSAGTHDTRAEAEGALAAVLTDVYRGSYRAPDLGALTLSTYARRWLARQDGLAPRTLDLYRRLADRWLLAPIPATGRSSIALDLGALEVRALTPGLVADWHAAVVAAARTSATARAERAATVTTAQAVRAWALDYGHPCAVTGRLPAALVADWQRAGAPMPAAPTPAPNAGRTQAAQAYRLLRTICSAAVRERMLSANPCQVRRGGQVRAAERTPATPAEVELIAAAMPERYRAAVLVAAWSGLRASELFALERRHIDLEHATVRVEQSLIEVNGQPITFGPPKSDAGRRTVALPPATARALAEHLDRFTGPGRRALVFATASGRPVHSSTRSVAFGRARAEAGRPDLRWHDLRHTGATRAAEAGATLAELQRRLGHSTVAAALIYQHATDASDRRLAARMADLEHPANVLPLRPRASA</sequence>
<dbReference type="Proteomes" id="UP001321475">
    <property type="component" value="Chromosome"/>
</dbReference>
<dbReference type="Gene3D" id="4.10.320.10">
    <property type="entry name" value="E3-binding domain"/>
    <property type="match status" value="1"/>
</dbReference>
<dbReference type="Gene3D" id="1.10.150.130">
    <property type="match status" value="1"/>
</dbReference>
<feature type="compositionally biased region" description="Low complexity" evidence="4">
    <location>
        <begin position="1"/>
        <end position="18"/>
    </location>
</feature>
<gene>
    <name evidence="6" type="ORF">GCM10025865_09200</name>
</gene>
<keyword evidence="7" id="KW-1185">Reference proteome</keyword>
<accession>A0ABM8G0I8</accession>
<dbReference type="Pfam" id="PF26003">
    <property type="entry name" value="Integrase_N_phage"/>
    <property type="match status" value="1"/>
</dbReference>